<evidence type="ECO:0000256" key="2">
    <source>
        <dbReference type="ARBA" id="ARBA00004496"/>
    </source>
</evidence>
<dbReference type="Gene3D" id="3.90.79.10">
    <property type="entry name" value="Nucleoside Triphosphate Pyrophosphohydrolase"/>
    <property type="match status" value="1"/>
</dbReference>
<comment type="similarity">
    <text evidence="3">Belongs to the Nudix hydrolase family. DCP2 subfamily.</text>
</comment>
<feature type="region of interest" description="Disordered" evidence="9">
    <location>
        <begin position="993"/>
        <end position="1024"/>
    </location>
</feature>
<dbReference type="InterPro" id="IPR044099">
    <property type="entry name" value="Dcp2_NUDIX"/>
</dbReference>
<evidence type="ECO:0000256" key="9">
    <source>
        <dbReference type="SAM" id="MobiDB-lite"/>
    </source>
</evidence>
<dbReference type="FunFam" id="1.10.10.1050:FF:000003">
    <property type="entry name" value="Decapping enzyme Dcp2, putative"/>
    <property type="match status" value="1"/>
</dbReference>
<dbReference type="PANTHER" id="PTHR23114:SF17">
    <property type="entry name" value="M7GPPPN-MRNA HYDROLASE"/>
    <property type="match status" value="1"/>
</dbReference>
<dbReference type="GO" id="GO:0003723">
    <property type="term" value="F:RNA binding"/>
    <property type="evidence" value="ECO:0007669"/>
    <property type="project" value="UniProtKB-KW"/>
</dbReference>
<dbReference type="GeneID" id="19906631"/>
<feature type="compositionally biased region" description="Low complexity" evidence="9">
    <location>
        <begin position="936"/>
        <end position="954"/>
    </location>
</feature>
<keyword evidence="7" id="KW-0694">RNA-binding</keyword>
<evidence type="ECO:0000256" key="5">
    <source>
        <dbReference type="ARBA" id="ARBA00022723"/>
    </source>
</evidence>
<dbReference type="GO" id="GO:0140933">
    <property type="term" value="F:5'-(N(7)-methylguanosine 5'-triphospho)-[mRNA] hydrolase activity"/>
    <property type="evidence" value="ECO:0007669"/>
    <property type="project" value="InterPro"/>
</dbReference>
<evidence type="ECO:0000256" key="6">
    <source>
        <dbReference type="ARBA" id="ARBA00022801"/>
    </source>
</evidence>
<dbReference type="OMA" id="QERYEHD"/>
<evidence type="ECO:0000256" key="7">
    <source>
        <dbReference type="ARBA" id="ARBA00022884"/>
    </source>
</evidence>
<evidence type="ECO:0000256" key="1">
    <source>
        <dbReference type="ARBA" id="ARBA00001936"/>
    </source>
</evidence>
<name>R7Z7C3_CONA1</name>
<dbReference type="FunFam" id="3.90.79.10:FF:000003">
    <property type="entry name" value="M7GpppN-mRNA hydrolase isoform 2"/>
    <property type="match status" value="1"/>
</dbReference>
<feature type="region of interest" description="Disordered" evidence="9">
    <location>
        <begin position="694"/>
        <end position="870"/>
    </location>
</feature>
<feature type="region of interest" description="Disordered" evidence="9">
    <location>
        <begin position="646"/>
        <end position="665"/>
    </location>
</feature>
<reference evidence="12" key="1">
    <citation type="submission" date="2012-06" db="EMBL/GenBank/DDBJ databases">
        <title>The genome sequence of Coniosporium apollinis CBS 100218.</title>
        <authorList>
            <consortium name="The Broad Institute Genome Sequencing Platform"/>
            <person name="Cuomo C."/>
            <person name="Gorbushina A."/>
            <person name="Noack S."/>
            <person name="Walker B."/>
            <person name="Young S.K."/>
            <person name="Zeng Q."/>
            <person name="Gargeya S."/>
            <person name="Fitzgerald M."/>
            <person name="Haas B."/>
            <person name="Abouelleil A."/>
            <person name="Alvarado L."/>
            <person name="Arachchi H.M."/>
            <person name="Berlin A.M."/>
            <person name="Chapman S.B."/>
            <person name="Goldberg J."/>
            <person name="Griggs A."/>
            <person name="Gujja S."/>
            <person name="Hansen M."/>
            <person name="Howarth C."/>
            <person name="Imamovic A."/>
            <person name="Larimer J."/>
            <person name="McCowan C."/>
            <person name="Montmayeur A."/>
            <person name="Murphy C."/>
            <person name="Neiman D."/>
            <person name="Pearson M."/>
            <person name="Priest M."/>
            <person name="Roberts A."/>
            <person name="Saif S."/>
            <person name="Shea T."/>
            <person name="Sisk P."/>
            <person name="Sykes S."/>
            <person name="Wortman J."/>
            <person name="Nusbaum C."/>
            <person name="Birren B."/>
        </authorList>
    </citation>
    <scope>NUCLEOTIDE SEQUENCE [LARGE SCALE GENOMIC DNA]</scope>
    <source>
        <strain evidence="12">CBS 100218</strain>
    </source>
</reference>
<feature type="domain" description="Nudix hydrolase" evidence="10">
    <location>
        <begin position="90"/>
        <end position="231"/>
    </location>
</feature>
<feature type="region of interest" description="Disordered" evidence="9">
    <location>
        <begin position="927"/>
        <end position="959"/>
    </location>
</feature>
<dbReference type="OrthoDB" id="18996at2759"/>
<feature type="compositionally biased region" description="Low complexity" evidence="9">
    <location>
        <begin position="546"/>
        <end position="556"/>
    </location>
</feature>
<feature type="compositionally biased region" description="Pro residues" evidence="9">
    <location>
        <begin position="854"/>
        <end position="864"/>
    </location>
</feature>
<feature type="region of interest" description="Disordered" evidence="9">
    <location>
        <begin position="540"/>
        <end position="562"/>
    </location>
</feature>
<dbReference type="SUPFAM" id="SSF55811">
    <property type="entry name" value="Nudix"/>
    <property type="match status" value="1"/>
</dbReference>
<keyword evidence="8" id="KW-0464">Manganese</keyword>
<evidence type="ECO:0000256" key="4">
    <source>
        <dbReference type="ARBA" id="ARBA00022490"/>
    </source>
</evidence>
<dbReference type="Proteomes" id="UP000016924">
    <property type="component" value="Unassembled WGS sequence"/>
</dbReference>
<feature type="compositionally biased region" description="Polar residues" evidence="9">
    <location>
        <begin position="700"/>
        <end position="720"/>
    </location>
</feature>
<keyword evidence="4" id="KW-0963">Cytoplasm</keyword>
<dbReference type="HOGENOM" id="CLU_008108_4_0_1"/>
<evidence type="ECO:0000313" key="12">
    <source>
        <dbReference type="Proteomes" id="UP000016924"/>
    </source>
</evidence>
<dbReference type="GO" id="GO:0000932">
    <property type="term" value="C:P-body"/>
    <property type="evidence" value="ECO:0007669"/>
    <property type="project" value="TreeGrafter"/>
</dbReference>
<evidence type="ECO:0000313" key="11">
    <source>
        <dbReference type="EMBL" id="EON70052.1"/>
    </source>
</evidence>
<dbReference type="Gene3D" id="1.10.10.1050">
    <property type="entry name" value="Dcp2, box A domain"/>
    <property type="match status" value="1"/>
</dbReference>
<dbReference type="GO" id="GO:0000290">
    <property type="term" value="P:deadenylation-dependent decapping of nuclear-transcribed mRNA"/>
    <property type="evidence" value="ECO:0007669"/>
    <property type="project" value="InterPro"/>
</dbReference>
<dbReference type="AlphaFoldDB" id="R7Z7C3"/>
<sequence length="1052" mass="114671">MQLVDWLDDLCVRFIINLPHEELESVERICFQVEEAQWFYEDFIRPLDPSLPSLNLKKFCLLIFQHCPLLSAFSEDHHTAAYSEFLAYKTRVPVRGAIMLNEAMDQVVLVKGWKKGARWSFPRGKINKGEDDLDCAVREVYEETGLELKEAGLVKDESEMKYIEVSMREQHMRLYVFRGVPLDAHFEPRTRKEISAIKWYKLSELPTLKKQKHTQHQDGTGEDALKDNMFYMVAPFLGPLKNWIKQQIKLDRATARQVPRPVPKVHTDIDEVAADEQTLQPDEAEETMVDEDIEEQHFEQLLANLRGPRAVSEATDFPEVAMSPQGTHDPAVELKRLLSVGGSSLSPPASATIHQPQADSNSLLSMLQARSAPGVGTRFPLENSVPPRTPLDQMSATPTEPRSPTHHHQPHPPVISHFAPPPAFPIPSTGDFHGQLPNLLARPLPPDAYGNGPNGYYGPFAPGFGPRFPHPQRMARTIPPVHGPGIPSSIPQAPRPYHRTGDPEFAQAPTFPDTRGPIIPPASQLPPPKLNPHTMSLLNAFKSNNKPPATSTVSKSPPKPSAEMLNTMRVRQQVYARSPPPMQHMTGATSMSAQGSQTLGRLLEKQVSPPAAQSSSAHQSALLDLFRSPPTPTAKPVLQEKTAPSMLGSEPAELSALPSPNATVRGRRTGYPGLFAEADEEIQPPIIAYLDAQKPRTPLPTKTSKLTSATVSGPLNNPDFNTVRGPPKTTGLRNGNATAVSDVRQTQSSPTASLPQVSILARPGDAPRPSSTRNNPPIPAGRADSKVVGSLSKPFQPQILRRPDVHSGRAPLSGKTMEQQQQSPGPVDKHLATASGADTLLSLLTTTQPKPPKDLPPPPLPQLPPSLDQSWIDKEPRLPLMPSRRGVTIEREDLAEAMQERYEHDRKMDAHLASTRQQKNALLSLFAAPKPGNETPPRQQHPPSQVVSPVSPLPENKASVEMGRSRISSIASLGGESSGAPKGVKRDLAAVEPSLRTKSPMMEATAQPTISGSRRGSAAPTPVSHADRNFLLGYLEGVARGAGAGAGAGAKK</sequence>
<dbReference type="RefSeq" id="XP_007785369.1">
    <property type="nucleotide sequence ID" value="XM_007787179.1"/>
</dbReference>
<dbReference type="SUPFAM" id="SSF140586">
    <property type="entry name" value="Dcp2 domain-like"/>
    <property type="match status" value="1"/>
</dbReference>
<dbReference type="InterPro" id="IPR000086">
    <property type="entry name" value="NUDIX_hydrolase_dom"/>
</dbReference>
<evidence type="ECO:0000256" key="8">
    <source>
        <dbReference type="ARBA" id="ARBA00023211"/>
    </source>
</evidence>
<evidence type="ECO:0000256" key="3">
    <source>
        <dbReference type="ARBA" id="ARBA00005279"/>
    </source>
</evidence>
<dbReference type="SMART" id="SM01125">
    <property type="entry name" value="DCP2"/>
    <property type="match status" value="1"/>
</dbReference>
<protein>
    <recommendedName>
        <fullName evidence="10">Nudix hydrolase domain-containing protein</fullName>
    </recommendedName>
</protein>
<keyword evidence="12" id="KW-1185">Reference proteome</keyword>
<dbReference type="eggNOG" id="KOG2937">
    <property type="taxonomic scope" value="Eukaryota"/>
</dbReference>
<dbReference type="Pfam" id="PF00293">
    <property type="entry name" value="NUDIX"/>
    <property type="match status" value="1"/>
</dbReference>
<feature type="region of interest" description="Disordered" evidence="9">
    <location>
        <begin position="374"/>
        <end position="421"/>
    </location>
</feature>
<dbReference type="CDD" id="cd03672">
    <property type="entry name" value="NUDIX_Dcp2p_Nudt20"/>
    <property type="match status" value="1"/>
</dbReference>
<keyword evidence="5" id="KW-0479">Metal-binding</keyword>
<dbReference type="PROSITE" id="PS00893">
    <property type="entry name" value="NUDIX_BOX"/>
    <property type="match status" value="1"/>
</dbReference>
<dbReference type="GO" id="GO:0030145">
    <property type="term" value="F:manganese ion binding"/>
    <property type="evidence" value="ECO:0007669"/>
    <property type="project" value="InterPro"/>
</dbReference>
<proteinExistence type="inferred from homology"/>
<feature type="compositionally biased region" description="Polar residues" evidence="9">
    <location>
        <begin position="392"/>
        <end position="402"/>
    </location>
</feature>
<dbReference type="PROSITE" id="PS51462">
    <property type="entry name" value="NUDIX"/>
    <property type="match status" value="1"/>
</dbReference>
<dbReference type="InterPro" id="IPR015797">
    <property type="entry name" value="NUDIX_hydrolase-like_dom_sf"/>
</dbReference>
<organism evidence="11 12">
    <name type="scientific">Coniosporium apollinis (strain CBS 100218)</name>
    <name type="common">Rock-inhabiting black yeast</name>
    <dbReference type="NCBI Taxonomy" id="1168221"/>
    <lineage>
        <taxon>Eukaryota</taxon>
        <taxon>Fungi</taxon>
        <taxon>Dikarya</taxon>
        <taxon>Ascomycota</taxon>
        <taxon>Pezizomycotina</taxon>
        <taxon>Dothideomycetes</taxon>
        <taxon>Dothideomycetes incertae sedis</taxon>
        <taxon>Coniosporium</taxon>
    </lineage>
</organism>
<dbReference type="InterPro" id="IPR036189">
    <property type="entry name" value="DCP2_BoxA_sf"/>
</dbReference>
<dbReference type="Pfam" id="PF05026">
    <property type="entry name" value="DCP2"/>
    <property type="match status" value="1"/>
</dbReference>
<dbReference type="EMBL" id="JH767664">
    <property type="protein sequence ID" value="EON70052.1"/>
    <property type="molecule type" value="Genomic_DNA"/>
</dbReference>
<comment type="cofactor">
    <cofactor evidence="1">
        <name>Mn(2+)</name>
        <dbReference type="ChEBI" id="CHEBI:29035"/>
    </cofactor>
</comment>
<feature type="compositionally biased region" description="Low complexity" evidence="9">
    <location>
        <begin position="838"/>
        <end position="848"/>
    </location>
</feature>
<dbReference type="GO" id="GO:0000184">
    <property type="term" value="P:nuclear-transcribed mRNA catabolic process, nonsense-mediated decay"/>
    <property type="evidence" value="ECO:0007669"/>
    <property type="project" value="InterPro"/>
</dbReference>
<feature type="compositionally biased region" description="Polar residues" evidence="9">
    <location>
        <begin position="731"/>
        <end position="756"/>
    </location>
</feature>
<keyword evidence="6" id="KW-0378">Hydrolase</keyword>
<gene>
    <name evidence="11" type="ORF">W97_09320</name>
</gene>
<evidence type="ECO:0000259" key="10">
    <source>
        <dbReference type="PROSITE" id="PS51462"/>
    </source>
</evidence>
<dbReference type="InterPro" id="IPR020084">
    <property type="entry name" value="NUDIX_hydrolase_CS"/>
</dbReference>
<dbReference type="InterPro" id="IPR007722">
    <property type="entry name" value="DCP2_BoxA"/>
</dbReference>
<comment type="subcellular location">
    <subcellularLocation>
        <location evidence="2">Cytoplasm</location>
    </subcellularLocation>
</comment>
<dbReference type="STRING" id="1168221.R7Z7C3"/>
<dbReference type="PANTHER" id="PTHR23114">
    <property type="entry name" value="M7GPPPN-MRNA HYDROLASE"/>
    <property type="match status" value="1"/>
</dbReference>
<accession>R7Z7C3</accession>